<dbReference type="InterPro" id="IPR016186">
    <property type="entry name" value="C-type_lectin-like/link_sf"/>
</dbReference>
<dbReference type="GO" id="GO:0045087">
    <property type="term" value="P:innate immune response"/>
    <property type="evidence" value="ECO:0007669"/>
    <property type="project" value="TreeGrafter"/>
</dbReference>
<evidence type="ECO:0000256" key="1">
    <source>
        <dbReference type="ARBA" id="ARBA00004167"/>
    </source>
</evidence>
<reference evidence="7 8" key="1">
    <citation type="submission" date="2025-04" db="UniProtKB">
        <authorList>
            <consortium name="RefSeq"/>
        </authorList>
    </citation>
    <scope>IDENTIFICATION</scope>
</reference>
<dbReference type="Proteomes" id="UP000248480">
    <property type="component" value="Unplaced"/>
</dbReference>
<keyword evidence="6" id="KW-1185">Reference proteome</keyword>
<dbReference type="GO" id="GO:0071226">
    <property type="term" value="P:cellular response to molecule of fungal origin"/>
    <property type="evidence" value="ECO:0007669"/>
    <property type="project" value="InterPro"/>
</dbReference>
<evidence type="ECO:0000313" key="9">
    <source>
        <dbReference type="RefSeq" id="XP_023596391.1"/>
    </source>
</evidence>
<evidence type="ECO:0000256" key="2">
    <source>
        <dbReference type="ARBA" id="ARBA00022734"/>
    </source>
</evidence>
<feature type="transmembrane region" description="Helical" evidence="4">
    <location>
        <begin position="43"/>
        <end position="64"/>
    </location>
</feature>
<organism evidence="6 7">
    <name type="scientific">Trichechus manatus latirostris</name>
    <name type="common">Florida manatee</name>
    <dbReference type="NCBI Taxonomy" id="127582"/>
    <lineage>
        <taxon>Eukaryota</taxon>
        <taxon>Metazoa</taxon>
        <taxon>Chordata</taxon>
        <taxon>Craniata</taxon>
        <taxon>Vertebrata</taxon>
        <taxon>Euteleostomi</taxon>
        <taxon>Mammalia</taxon>
        <taxon>Eutheria</taxon>
        <taxon>Afrotheria</taxon>
        <taxon>Sirenia</taxon>
        <taxon>Trichechidae</taxon>
        <taxon>Trichechus</taxon>
    </lineage>
</organism>
<dbReference type="GO" id="GO:0016020">
    <property type="term" value="C:membrane"/>
    <property type="evidence" value="ECO:0007669"/>
    <property type="project" value="UniProtKB-SubCell"/>
</dbReference>
<dbReference type="PROSITE" id="PS50041">
    <property type="entry name" value="C_TYPE_LECTIN_2"/>
    <property type="match status" value="1"/>
</dbReference>
<gene>
    <name evidence="7 8 9" type="primary">CLEC7A</name>
</gene>
<name>A0A2Y9RWI7_TRIMA</name>
<dbReference type="GeneID" id="101350094"/>
<keyword evidence="4" id="KW-1133">Transmembrane helix</keyword>
<evidence type="ECO:0000313" key="7">
    <source>
        <dbReference type="RefSeq" id="XP_023596389.1"/>
    </source>
</evidence>
<evidence type="ECO:0000313" key="6">
    <source>
        <dbReference type="Proteomes" id="UP000248480"/>
    </source>
</evidence>
<dbReference type="Gene3D" id="3.10.100.10">
    <property type="entry name" value="Mannose-Binding Protein A, subunit A"/>
    <property type="match status" value="1"/>
</dbReference>
<dbReference type="KEGG" id="tmu:101350094"/>
<dbReference type="PANTHER" id="PTHR47218:SF1">
    <property type="entry name" value="C-TYPE LECTIN DOMAIN FAMILY 7 MEMBER A"/>
    <property type="match status" value="1"/>
</dbReference>
<dbReference type="GO" id="GO:0002720">
    <property type="term" value="P:positive regulation of cytokine production involved in immune response"/>
    <property type="evidence" value="ECO:0007669"/>
    <property type="project" value="TreeGrafter"/>
</dbReference>
<protein>
    <submittedName>
        <fullName evidence="7 8">C-type lectin domain family 7 member A isoform X1</fullName>
    </submittedName>
</protein>
<dbReference type="InterPro" id="IPR042808">
    <property type="entry name" value="CLEC7A"/>
</dbReference>
<evidence type="ECO:0000313" key="8">
    <source>
        <dbReference type="RefSeq" id="XP_023596390.1"/>
    </source>
</evidence>
<dbReference type="AlphaFoldDB" id="A0A2Y9RWI7"/>
<evidence type="ECO:0000259" key="5">
    <source>
        <dbReference type="PROSITE" id="PS50041"/>
    </source>
</evidence>
<dbReference type="GO" id="GO:0006910">
    <property type="term" value="P:phagocytosis, recognition"/>
    <property type="evidence" value="ECO:0007669"/>
    <property type="project" value="TreeGrafter"/>
</dbReference>
<dbReference type="InterPro" id="IPR016187">
    <property type="entry name" value="CTDL_fold"/>
</dbReference>
<dbReference type="GO" id="GO:0038187">
    <property type="term" value="F:pattern recognition receptor activity"/>
    <property type="evidence" value="ECO:0007669"/>
    <property type="project" value="TreeGrafter"/>
</dbReference>
<dbReference type="RefSeq" id="XP_023596389.1">
    <property type="nucleotide sequence ID" value="XM_023740621.1"/>
</dbReference>
<sequence length="249" mass="27725">MENRSNLENVDEDGYTQLDFTSRDSARRPIVSEKGTCSASPHWRLIAVTLTILFLITLVVAVILGTMAIGRSISGSNPVENISFPSRGNQNHSQPTRSSLEYSVSPMKALPTRGAFSSPCPPNWIIHEKSCYLFRKSQDSWDRSKGQCFQLGSSLLKIDSSKELEFIIKQVSSQPDNSFWIGLSRPQTEEPWLWEDGSKFSSNLRAFDICLKLSSQAAITVALCNTVVKNMGFEVRSKLESMIGHSTIV</sequence>
<dbReference type="SMART" id="SM00034">
    <property type="entry name" value="CLECT"/>
    <property type="match status" value="1"/>
</dbReference>
<dbReference type="GO" id="GO:0009986">
    <property type="term" value="C:cell surface"/>
    <property type="evidence" value="ECO:0007669"/>
    <property type="project" value="TreeGrafter"/>
</dbReference>
<proteinExistence type="predicted"/>
<evidence type="ECO:0000256" key="3">
    <source>
        <dbReference type="SAM" id="MobiDB-lite"/>
    </source>
</evidence>
<feature type="region of interest" description="Disordered" evidence="3">
    <location>
        <begin position="81"/>
        <end position="101"/>
    </location>
</feature>
<feature type="domain" description="C-type lectin" evidence="5">
    <location>
        <begin position="127"/>
        <end position="225"/>
    </location>
</feature>
<comment type="subcellular location">
    <subcellularLocation>
        <location evidence="1">Membrane</location>
        <topology evidence="1">Single-pass membrane protein</topology>
    </subcellularLocation>
</comment>
<dbReference type="STRING" id="127582.A0A2Y9RWI7"/>
<dbReference type="InterPro" id="IPR001304">
    <property type="entry name" value="C-type_lectin-like"/>
</dbReference>
<accession>A0A2Y9RWI7</accession>
<keyword evidence="2" id="KW-0430">Lectin</keyword>
<dbReference type="SUPFAM" id="SSF56436">
    <property type="entry name" value="C-type lectin-like"/>
    <property type="match status" value="1"/>
</dbReference>
<dbReference type="CTD" id="64581"/>
<dbReference type="InterPro" id="IPR033992">
    <property type="entry name" value="NKR-like_CTLD"/>
</dbReference>
<dbReference type="PANTHER" id="PTHR47218">
    <property type="entry name" value="C-TYPE LECTIN DOMAIN FAMILY 7 MEMBER A"/>
    <property type="match status" value="1"/>
</dbReference>
<dbReference type="CDD" id="cd03593">
    <property type="entry name" value="CLECT_NK_receptors_like"/>
    <property type="match status" value="1"/>
</dbReference>
<evidence type="ECO:0000256" key="4">
    <source>
        <dbReference type="SAM" id="Phobius"/>
    </source>
</evidence>
<dbReference type="RefSeq" id="XP_023596390.1">
    <property type="nucleotide sequence ID" value="XM_023740622.1"/>
</dbReference>
<dbReference type="GO" id="GO:0043122">
    <property type="term" value="P:regulation of canonical NF-kappaB signal transduction"/>
    <property type="evidence" value="ECO:0007669"/>
    <property type="project" value="TreeGrafter"/>
</dbReference>
<dbReference type="RefSeq" id="XP_023596391.1">
    <property type="nucleotide sequence ID" value="XM_023740623.1"/>
</dbReference>
<keyword evidence="4" id="KW-0472">Membrane</keyword>
<keyword evidence="4" id="KW-0812">Transmembrane</keyword>
<dbReference type="Pfam" id="PF00059">
    <property type="entry name" value="Lectin_C"/>
    <property type="match status" value="1"/>
</dbReference>
<dbReference type="GO" id="GO:0001872">
    <property type="term" value="F:(1-&gt;3)-beta-D-glucan binding"/>
    <property type="evidence" value="ECO:0007669"/>
    <property type="project" value="InterPro"/>
</dbReference>